<evidence type="ECO:0000313" key="12">
    <source>
        <dbReference type="Proteomes" id="UP001157133"/>
    </source>
</evidence>
<keyword evidence="12" id="KW-1185">Reference proteome</keyword>
<dbReference type="CDD" id="cd16325">
    <property type="entry name" value="LolA"/>
    <property type="match status" value="1"/>
</dbReference>
<evidence type="ECO:0000256" key="9">
    <source>
        <dbReference type="ARBA" id="ARBA00023186"/>
    </source>
</evidence>
<dbReference type="InterPro" id="IPR029046">
    <property type="entry name" value="LolA/LolB/LppX"/>
</dbReference>
<sequence precursor="true">MKKVVLSLVTAWTVFSAHVCAQAPTNALVSEPNEAMSQQAKSALQEKLSKIDGFSASFVQQVIDAEQQVIAEGEGRLSVTKPNKVHWHTTSPDETLIIANGETLWFYDPFIEQVSLYHFEQALANTPILLLSSNDDTLWQGYRVLQVESSFVIESLNEQSHVKALQLKFDKDELKQLLIFDATGQISEITLTMDSKASFNEAQYEFVIPDGTHIDDQRQ</sequence>
<evidence type="ECO:0000256" key="3">
    <source>
        <dbReference type="ARBA" id="ARBA00011245"/>
    </source>
</evidence>
<comment type="similarity">
    <text evidence="2 10">Belongs to the LolA family.</text>
</comment>
<protein>
    <recommendedName>
        <fullName evidence="4 10">Outer-membrane lipoprotein carrier protein</fullName>
    </recommendedName>
</protein>
<evidence type="ECO:0000256" key="10">
    <source>
        <dbReference type="HAMAP-Rule" id="MF_00240"/>
    </source>
</evidence>
<dbReference type="Gene3D" id="2.50.20.10">
    <property type="entry name" value="Lipoprotein localisation LolA/LolB/LppX"/>
    <property type="match status" value="1"/>
</dbReference>
<dbReference type="InterPro" id="IPR004564">
    <property type="entry name" value="OM_lipoprot_carrier_LolA-like"/>
</dbReference>
<evidence type="ECO:0000313" key="11">
    <source>
        <dbReference type="EMBL" id="GLX82266.1"/>
    </source>
</evidence>
<dbReference type="InterPro" id="IPR018323">
    <property type="entry name" value="OM_lipoprot_carrier_LolA_Pbac"/>
</dbReference>
<gene>
    <name evidence="10 11" type="primary">lolA</name>
    <name evidence="11" type="ORF">theurythT_17180</name>
</gene>
<dbReference type="EMBL" id="BSSU01000008">
    <property type="protein sequence ID" value="GLX82266.1"/>
    <property type="molecule type" value="Genomic_DNA"/>
</dbReference>
<proteinExistence type="inferred from homology"/>
<dbReference type="Pfam" id="PF03548">
    <property type="entry name" value="LolA"/>
    <property type="match status" value="1"/>
</dbReference>
<accession>A0ABQ6H740</accession>
<comment type="function">
    <text evidence="10">Participates in the translocation of lipoproteins from the inner membrane to the outer membrane. Only forms a complex with a lipoprotein if the residue after the N-terminal Cys is not an aspartate (The Asp acts as a targeting signal to indicate that the lipoprotein should stay in the inner membrane).</text>
</comment>
<keyword evidence="6 10" id="KW-0732">Signal</keyword>
<evidence type="ECO:0000256" key="2">
    <source>
        <dbReference type="ARBA" id="ARBA00007615"/>
    </source>
</evidence>
<feature type="chain" id="PRO_5044932118" description="Outer-membrane lipoprotein carrier protein" evidence="10">
    <location>
        <begin position="22"/>
        <end position="219"/>
    </location>
</feature>
<keyword evidence="7 10" id="KW-0574">Periplasm</keyword>
<keyword evidence="5 10" id="KW-0813">Transport</keyword>
<dbReference type="PANTHER" id="PTHR35869:SF1">
    <property type="entry name" value="OUTER-MEMBRANE LIPOPROTEIN CARRIER PROTEIN"/>
    <property type="match status" value="1"/>
</dbReference>
<dbReference type="PANTHER" id="PTHR35869">
    <property type="entry name" value="OUTER-MEMBRANE LIPOPROTEIN CARRIER PROTEIN"/>
    <property type="match status" value="1"/>
</dbReference>
<name>A0ABQ6H740_9GAMM</name>
<evidence type="ECO:0000256" key="5">
    <source>
        <dbReference type="ARBA" id="ARBA00022448"/>
    </source>
</evidence>
<keyword evidence="8 10" id="KW-0653">Protein transport</keyword>
<comment type="subunit">
    <text evidence="3 10">Monomer.</text>
</comment>
<comment type="subcellular location">
    <subcellularLocation>
        <location evidence="1 10">Periplasm</location>
    </subcellularLocation>
</comment>
<dbReference type="SUPFAM" id="SSF89392">
    <property type="entry name" value="Prokaryotic lipoproteins and lipoprotein localization factors"/>
    <property type="match status" value="1"/>
</dbReference>
<evidence type="ECO:0000256" key="6">
    <source>
        <dbReference type="ARBA" id="ARBA00022729"/>
    </source>
</evidence>
<evidence type="ECO:0000256" key="7">
    <source>
        <dbReference type="ARBA" id="ARBA00022764"/>
    </source>
</evidence>
<dbReference type="NCBIfam" id="TIGR00547">
    <property type="entry name" value="lolA"/>
    <property type="match status" value="1"/>
</dbReference>
<keyword evidence="11" id="KW-0449">Lipoprotein</keyword>
<dbReference type="RefSeq" id="WP_284207628.1">
    <property type="nucleotide sequence ID" value="NZ_BSSU01000008.1"/>
</dbReference>
<evidence type="ECO:0000256" key="1">
    <source>
        <dbReference type="ARBA" id="ARBA00004418"/>
    </source>
</evidence>
<dbReference type="HAMAP" id="MF_00240">
    <property type="entry name" value="LolA"/>
    <property type="match status" value="1"/>
</dbReference>
<reference evidence="11 12" key="1">
    <citation type="submission" date="2023-03" db="EMBL/GenBank/DDBJ databases">
        <title>Draft genome sequence of Thalassotalea eurytherma JCM 18482T.</title>
        <authorList>
            <person name="Sawabe T."/>
        </authorList>
    </citation>
    <scope>NUCLEOTIDE SEQUENCE [LARGE SCALE GENOMIC DNA]</scope>
    <source>
        <strain evidence="11 12">JCM 18482</strain>
    </source>
</reference>
<evidence type="ECO:0000256" key="4">
    <source>
        <dbReference type="ARBA" id="ARBA00014035"/>
    </source>
</evidence>
<feature type="signal peptide" evidence="10">
    <location>
        <begin position="1"/>
        <end position="21"/>
    </location>
</feature>
<comment type="caution">
    <text evidence="11">The sequence shown here is derived from an EMBL/GenBank/DDBJ whole genome shotgun (WGS) entry which is preliminary data.</text>
</comment>
<organism evidence="11 12">
    <name type="scientific">Thalassotalea eurytherma</name>
    <dbReference type="NCBI Taxonomy" id="1144278"/>
    <lineage>
        <taxon>Bacteria</taxon>
        <taxon>Pseudomonadati</taxon>
        <taxon>Pseudomonadota</taxon>
        <taxon>Gammaproteobacteria</taxon>
        <taxon>Alteromonadales</taxon>
        <taxon>Colwelliaceae</taxon>
        <taxon>Thalassotalea</taxon>
    </lineage>
</organism>
<keyword evidence="9 10" id="KW-0143">Chaperone</keyword>
<dbReference type="Proteomes" id="UP001157133">
    <property type="component" value="Unassembled WGS sequence"/>
</dbReference>
<evidence type="ECO:0000256" key="8">
    <source>
        <dbReference type="ARBA" id="ARBA00022927"/>
    </source>
</evidence>